<organism evidence="9 10">
    <name type="scientific">Arcanobacterium buesumense</name>
    <dbReference type="NCBI Taxonomy" id="2722751"/>
    <lineage>
        <taxon>Bacteria</taxon>
        <taxon>Bacillati</taxon>
        <taxon>Actinomycetota</taxon>
        <taxon>Actinomycetes</taxon>
        <taxon>Actinomycetales</taxon>
        <taxon>Actinomycetaceae</taxon>
        <taxon>Arcanobacterium</taxon>
    </lineage>
</organism>
<dbReference type="InterPro" id="IPR037272">
    <property type="entry name" value="SNS_sf"/>
</dbReference>
<evidence type="ECO:0000256" key="8">
    <source>
        <dbReference type="SAM" id="Phobius"/>
    </source>
</evidence>
<feature type="transmembrane region" description="Helical" evidence="8">
    <location>
        <begin position="88"/>
        <end position="117"/>
    </location>
</feature>
<evidence type="ECO:0000256" key="2">
    <source>
        <dbReference type="ARBA" id="ARBA00022448"/>
    </source>
</evidence>
<evidence type="ECO:0000256" key="4">
    <source>
        <dbReference type="ARBA" id="ARBA00022989"/>
    </source>
</evidence>
<gene>
    <name evidence="9" type="ORF">HC352_07615</name>
</gene>
<feature type="transmembrane region" description="Helical" evidence="8">
    <location>
        <begin position="12"/>
        <end position="31"/>
    </location>
</feature>
<dbReference type="KEGG" id="arca:HC352_07615"/>
<proteinExistence type="inferred from homology"/>
<dbReference type="Pfam" id="PF00209">
    <property type="entry name" value="SNF"/>
    <property type="match status" value="2"/>
</dbReference>
<feature type="transmembrane region" description="Helical" evidence="8">
    <location>
        <begin position="431"/>
        <end position="450"/>
    </location>
</feature>
<evidence type="ECO:0000256" key="6">
    <source>
        <dbReference type="RuleBase" id="RU003732"/>
    </source>
</evidence>
<evidence type="ECO:0000256" key="1">
    <source>
        <dbReference type="ARBA" id="ARBA00004141"/>
    </source>
</evidence>
<dbReference type="AlphaFoldDB" id="A0A6H2EMU2"/>
<accession>A0A6H2EMU2</accession>
<dbReference type="EMBL" id="CP050804">
    <property type="protein sequence ID" value="QJC22387.1"/>
    <property type="molecule type" value="Genomic_DNA"/>
</dbReference>
<comment type="similarity">
    <text evidence="6">Belongs to the sodium:neurotransmitter symporter (SNF) (TC 2.A.22) family.</text>
</comment>
<feature type="region of interest" description="Disordered" evidence="7">
    <location>
        <begin position="508"/>
        <end position="535"/>
    </location>
</feature>
<feature type="transmembrane region" description="Helical" evidence="8">
    <location>
        <begin position="223"/>
        <end position="243"/>
    </location>
</feature>
<name>A0A6H2EMU2_9ACTO</name>
<feature type="compositionally biased region" description="Basic and acidic residues" evidence="7">
    <location>
        <begin position="523"/>
        <end position="535"/>
    </location>
</feature>
<keyword evidence="4 8" id="KW-1133">Transmembrane helix</keyword>
<feature type="transmembrane region" description="Helical" evidence="8">
    <location>
        <begin position="148"/>
        <end position="169"/>
    </location>
</feature>
<dbReference type="PRINTS" id="PR00176">
    <property type="entry name" value="NANEUSMPORT"/>
</dbReference>
<evidence type="ECO:0000256" key="5">
    <source>
        <dbReference type="ARBA" id="ARBA00023136"/>
    </source>
</evidence>
<dbReference type="SUPFAM" id="SSF161070">
    <property type="entry name" value="SNF-like"/>
    <property type="match status" value="1"/>
</dbReference>
<dbReference type="PROSITE" id="PS50267">
    <property type="entry name" value="NA_NEUROTRAN_SYMP_3"/>
    <property type="match status" value="1"/>
</dbReference>
<evidence type="ECO:0000313" key="9">
    <source>
        <dbReference type="EMBL" id="QJC22387.1"/>
    </source>
</evidence>
<evidence type="ECO:0000256" key="3">
    <source>
        <dbReference type="ARBA" id="ARBA00022692"/>
    </source>
</evidence>
<evidence type="ECO:0000256" key="7">
    <source>
        <dbReference type="SAM" id="MobiDB-lite"/>
    </source>
</evidence>
<feature type="transmembrane region" description="Helical" evidence="8">
    <location>
        <begin position="470"/>
        <end position="487"/>
    </location>
</feature>
<keyword evidence="2 6" id="KW-0813">Transport</keyword>
<dbReference type="PANTHER" id="PTHR42948:SF1">
    <property type="entry name" value="TRANSPORTER"/>
    <property type="match status" value="1"/>
</dbReference>
<keyword evidence="5 8" id="KW-0472">Membrane</keyword>
<dbReference type="CDD" id="cd10334">
    <property type="entry name" value="SLC6sbd_u1"/>
    <property type="match status" value="1"/>
</dbReference>
<dbReference type="InterPro" id="IPR000175">
    <property type="entry name" value="Na/ntran_symport"/>
</dbReference>
<keyword evidence="6" id="KW-0769">Symport</keyword>
<reference evidence="9 10" key="1">
    <citation type="submission" date="2020-03" db="EMBL/GenBank/DDBJ databases">
        <title>Complete genome of Arcanobacterium buesumensis sp. nov. strain 2701.</title>
        <authorList>
            <person name="Borowiak M."/>
            <person name="Alssahen M."/>
            <person name="Laemmler C."/>
            <person name="Malorny B."/>
            <person name="Hassan A."/>
            <person name="Prenger-Berninghoff E."/>
            <person name="Ploetz M."/>
            <person name="Abdulmawjood A."/>
        </authorList>
    </citation>
    <scope>NUCLEOTIDE SEQUENCE [LARGE SCALE GENOMIC DNA]</scope>
    <source>
        <strain evidence="9 10">2701</strain>
    </source>
</reference>
<feature type="transmembrane region" description="Helical" evidence="8">
    <location>
        <begin position="181"/>
        <end position="203"/>
    </location>
</feature>
<feature type="transmembrane region" description="Helical" evidence="8">
    <location>
        <begin position="389"/>
        <end position="410"/>
    </location>
</feature>
<dbReference type="NCBIfam" id="NF037979">
    <property type="entry name" value="Na_transp"/>
    <property type="match status" value="1"/>
</dbReference>
<sequence>MSTTTGREIWSSRTVFLAAAIGSAIGLGNIWRFPYIAYENGGGAFLIPYVVALVTGGIAMLFFDYAIGHRFRGAPPLAFRRVSRRAEVLGWVQTAVTYFIGVYYMAILAWAAFYAYYSMTLAWGDDPEAFFINDFLQVDNTQVFGGGYLPHLTIVLSLVWLVLLFVMAQGVEHGVGKVSRIAVPLLVVLFLAITVRALFLPGAAAGLDTFFSPDWSALLKPSVWMAGYGQIFYSIAVGFGIMLTQASYLKRRTDVTTTAWTVAFANSSFEVLAGIGVFSVLGYMAMNSGQEVGDVVSSGIGMAFIAFPKIISLMPGGPVFGVLFFGSLFLAGFTSMFSVIEVPISSGMDKFGWSRRKSVMIVGGSAAVISVTLFSSVTGLATLDIMDRFVNVFGIALIALVTLLVVGWGMRMFPVLSRHLDAISTIPTRGWWIGTVGVLTPMVLAVTMIGDTRELLTHPYGDYSSIQLLVYGWGLAGLIWVSALVMSKLPWSKDTKLEAPAEYDFDVERPYGQPNPASVYAQEEYKDELMEGDRA</sequence>
<evidence type="ECO:0000313" key="10">
    <source>
        <dbReference type="Proteomes" id="UP000502298"/>
    </source>
</evidence>
<dbReference type="PROSITE" id="PS00610">
    <property type="entry name" value="NA_NEUROTRAN_SYMP_1"/>
    <property type="match status" value="1"/>
</dbReference>
<protein>
    <recommendedName>
        <fullName evidence="6">Transporter</fullName>
    </recommendedName>
</protein>
<feature type="transmembrane region" description="Helical" evidence="8">
    <location>
        <begin position="43"/>
        <end position="67"/>
    </location>
</feature>
<feature type="transmembrane region" description="Helical" evidence="8">
    <location>
        <begin position="361"/>
        <end position="383"/>
    </location>
</feature>
<feature type="transmembrane region" description="Helical" evidence="8">
    <location>
        <begin position="264"/>
        <end position="286"/>
    </location>
</feature>
<feature type="transmembrane region" description="Helical" evidence="8">
    <location>
        <begin position="319"/>
        <end position="340"/>
    </location>
</feature>
<dbReference type="Proteomes" id="UP000502298">
    <property type="component" value="Chromosome"/>
</dbReference>
<dbReference type="PANTHER" id="PTHR42948">
    <property type="entry name" value="TRANSPORTER"/>
    <property type="match status" value="1"/>
</dbReference>
<dbReference type="RefSeq" id="WP_168918309.1">
    <property type="nucleotide sequence ID" value="NZ_CP050804.1"/>
</dbReference>
<keyword evidence="3 6" id="KW-0812">Transmembrane</keyword>
<comment type="subcellular location">
    <subcellularLocation>
        <location evidence="1">Membrane</location>
        <topology evidence="1">Multi-pass membrane protein</topology>
    </subcellularLocation>
</comment>
<keyword evidence="10" id="KW-1185">Reference proteome</keyword>
<dbReference type="GO" id="GO:0016020">
    <property type="term" value="C:membrane"/>
    <property type="evidence" value="ECO:0007669"/>
    <property type="project" value="UniProtKB-SubCell"/>
</dbReference>
<dbReference type="GO" id="GO:0015293">
    <property type="term" value="F:symporter activity"/>
    <property type="evidence" value="ECO:0007669"/>
    <property type="project" value="UniProtKB-KW"/>
</dbReference>